<proteinExistence type="predicted"/>
<protein>
    <submittedName>
        <fullName evidence="1">Uncharacterized protein</fullName>
    </submittedName>
</protein>
<gene>
    <name evidence="1" type="ORF">DBRI00130_LOCUS32519</name>
</gene>
<sequence length="480" mass="50836">MGGGAACCNHSNAQKEIYDSDDVRWNNRLQNGGILPSGSTLSNNPNNISRSTAATAGAVRRDRGITLGVGGTQRTTSGGGAIGETINMNHNNTTHWIPDGDKKQLLSTGDCMNGMEKYQSSSSSTKNGVKAAVGITAAVTAGAVILGPVGLLLGVAGVGIGVGLTQIPEEQRNNLQNKAKNAMDKAHTKCRMANETLSTSCAVMSHNGCNGDSNGKKGGMMGEFKENDLFGGGGAGGAGDDGNQITLSQCGVDDLPRVEYNGASSVMQSPDRPSKHDFHVGEFHDDGGGGVGGDNISLFGENNVLEQVISRHPVIDVVVGGRMNQGNNRRIACLQKCRIAPVGQIHSIDPSRQPKAWFDVLASALTTNEEKNEAMEEILILARDKHHALMYLEEGILDALMCIISNFFRQHSAETSNNLPKNNNNLYHAQLAAKICISLGKAHCAAVHTEGDLHLMSSYNRGAVPVERQLAQLLHEVPHF</sequence>
<reference evidence="1" key="1">
    <citation type="submission" date="2021-01" db="EMBL/GenBank/DDBJ databases">
        <authorList>
            <person name="Corre E."/>
            <person name="Pelletier E."/>
            <person name="Niang G."/>
            <person name="Scheremetjew M."/>
            <person name="Finn R."/>
            <person name="Kale V."/>
            <person name="Holt S."/>
            <person name="Cochrane G."/>
            <person name="Meng A."/>
            <person name="Brown T."/>
            <person name="Cohen L."/>
        </authorList>
    </citation>
    <scope>NUCLEOTIDE SEQUENCE</scope>
    <source>
        <strain evidence="1">GSO104</strain>
    </source>
</reference>
<dbReference type="AlphaFoldDB" id="A0A7S4SBQ6"/>
<evidence type="ECO:0000313" key="1">
    <source>
        <dbReference type="EMBL" id="CAE4640585.1"/>
    </source>
</evidence>
<name>A0A7S4SBQ6_9STRA</name>
<accession>A0A7S4SBQ6</accession>
<dbReference type="EMBL" id="HBNS01041796">
    <property type="protein sequence ID" value="CAE4640585.1"/>
    <property type="molecule type" value="Transcribed_RNA"/>
</dbReference>
<organism evidence="1">
    <name type="scientific">Ditylum brightwellii</name>
    <dbReference type="NCBI Taxonomy" id="49249"/>
    <lineage>
        <taxon>Eukaryota</taxon>
        <taxon>Sar</taxon>
        <taxon>Stramenopiles</taxon>
        <taxon>Ochrophyta</taxon>
        <taxon>Bacillariophyta</taxon>
        <taxon>Mediophyceae</taxon>
        <taxon>Lithodesmiophycidae</taxon>
        <taxon>Lithodesmiales</taxon>
        <taxon>Lithodesmiaceae</taxon>
        <taxon>Ditylum</taxon>
    </lineage>
</organism>